<name>A0A1F5YIZ8_9BACT</name>
<evidence type="ECO:0000313" key="2">
    <source>
        <dbReference type="Proteomes" id="UP000177396"/>
    </source>
</evidence>
<accession>A0A1F5YIZ8</accession>
<protein>
    <submittedName>
        <fullName evidence="1">Uncharacterized protein</fullName>
    </submittedName>
</protein>
<organism evidence="1 2">
    <name type="scientific">Candidatus Gottesmanbacteria bacterium RBG_16_38_7b</name>
    <dbReference type="NCBI Taxonomy" id="1798372"/>
    <lineage>
        <taxon>Bacteria</taxon>
        <taxon>Candidatus Gottesmaniibacteriota</taxon>
    </lineage>
</organism>
<dbReference type="EMBL" id="MFJB01000047">
    <property type="protein sequence ID" value="OGF99841.1"/>
    <property type="molecule type" value="Genomic_DNA"/>
</dbReference>
<sequence length="71" mass="7779">MSYFTVDFRRAFWLSARRIATPACPEIHQSIALFELFILYQTCQSAVPAGVIGITLEASEAVSIGAGLDQE</sequence>
<evidence type="ECO:0000313" key="1">
    <source>
        <dbReference type="EMBL" id="OGF99841.1"/>
    </source>
</evidence>
<comment type="caution">
    <text evidence="1">The sequence shown here is derived from an EMBL/GenBank/DDBJ whole genome shotgun (WGS) entry which is preliminary data.</text>
</comment>
<gene>
    <name evidence="1" type="ORF">A2153_06165</name>
</gene>
<dbReference type="Proteomes" id="UP000177396">
    <property type="component" value="Unassembled WGS sequence"/>
</dbReference>
<dbReference type="AlphaFoldDB" id="A0A1F5YIZ8"/>
<reference evidence="1 2" key="1">
    <citation type="journal article" date="2016" name="Nat. Commun.">
        <title>Thousands of microbial genomes shed light on interconnected biogeochemical processes in an aquifer system.</title>
        <authorList>
            <person name="Anantharaman K."/>
            <person name="Brown C.T."/>
            <person name="Hug L.A."/>
            <person name="Sharon I."/>
            <person name="Castelle C.J."/>
            <person name="Probst A.J."/>
            <person name="Thomas B.C."/>
            <person name="Singh A."/>
            <person name="Wilkins M.J."/>
            <person name="Karaoz U."/>
            <person name="Brodie E.L."/>
            <person name="Williams K.H."/>
            <person name="Hubbard S.S."/>
            <person name="Banfield J.F."/>
        </authorList>
    </citation>
    <scope>NUCLEOTIDE SEQUENCE [LARGE SCALE GENOMIC DNA]</scope>
</reference>
<proteinExistence type="predicted"/>